<evidence type="ECO:0000256" key="1">
    <source>
        <dbReference type="SAM" id="MobiDB-lite"/>
    </source>
</evidence>
<proteinExistence type="predicted"/>
<reference evidence="3" key="2">
    <citation type="journal article" date="2018" name="Plant J.">
        <title>The Sorghum bicolor reference genome: improved assembly, gene annotations, a transcriptome atlas, and signatures of genome organization.</title>
        <authorList>
            <person name="McCormick R.F."/>
            <person name="Truong S.K."/>
            <person name="Sreedasyam A."/>
            <person name="Jenkins J."/>
            <person name="Shu S."/>
            <person name="Sims D."/>
            <person name="Kennedy M."/>
            <person name="Amirebrahimi M."/>
            <person name="Weers B.D."/>
            <person name="McKinley B."/>
            <person name="Mattison A."/>
            <person name="Morishige D.T."/>
            <person name="Grimwood J."/>
            <person name="Schmutz J."/>
            <person name="Mullet J.E."/>
        </authorList>
    </citation>
    <scope>NUCLEOTIDE SEQUENCE [LARGE SCALE GENOMIC DNA]</scope>
    <source>
        <strain evidence="3">cv. BTx623</strain>
    </source>
</reference>
<dbReference type="EMBL" id="CM000768">
    <property type="protein sequence ID" value="OQU77421.1"/>
    <property type="molecule type" value="Genomic_DNA"/>
</dbReference>
<gene>
    <name evidence="2" type="ORF">SORBI_3009G047150</name>
</gene>
<accession>A0A1Z5R1X4</accession>
<feature type="region of interest" description="Disordered" evidence="1">
    <location>
        <begin position="8"/>
        <end position="30"/>
    </location>
</feature>
<name>A0A1Z5R1X4_SORBI</name>
<protein>
    <submittedName>
        <fullName evidence="2">Uncharacterized protein</fullName>
    </submittedName>
</protein>
<sequence length="104" mass="11069">MCANCWLRTTSSSSDEVAPAGMGRGEVAGGAGRESFCRSVSRLHEPPASVVLVAAVGTVVGRKRWQERKVRVWRWPAVLLLPPARQNPVCGGGVAGGWRVGVRC</sequence>
<evidence type="ECO:0000313" key="2">
    <source>
        <dbReference type="EMBL" id="OQU77421.1"/>
    </source>
</evidence>
<evidence type="ECO:0000313" key="3">
    <source>
        <dbReference type="Proteomes" id="UP000000768"/>
    </source>
</evidence>
<dbReference type="Proteomes" id="UP000000768">
    <property type="component" value="Chromosome 9"/>
</dbReference>
<dbReference type="AlphaFoldDB" id="A0A1Z5R1X4"/>
<dbReference type="InParanoid" id="A0A1Z5R1X4"/>
<keyword evidence="3" id="KW-1185">Reference proteome</keyword>
<dbReference type="Gramene" id="OQU77421">
    <property type="protein sequence ID" value="OQU77421"/>
    <property type="gene ID" value="SORBI_3009G047150"/>
</dbReference>
<reference evidence="2 3" key="1">
    <citation type="journal article" date="2009" name="Nature">
        <title>The Sorghum bicolor genome and the diversification of grasses.</title>
        <authorList>
            <person name="Paterson A.H."/>
            <person name="Bowers J.E."/>
            <person name="Bruggmann R."/>
            <person name="Dubchak I."/>
            <person name="Grimwood J."/>
            <person name="Gundlach H."/>
            <person name="Haberer G."/>
            <person name="Hellsten U."/>
            <person name="Mitros T."/>
            <person name="Poliakov A."/>
            <person name="Schmutz J."/>
            <person name="Spannagl M."/>
            <person name="Tang H."/>
            <person name="Wang X."/>
            <person name="Wicker T."/>
            <person name="Bharti A.K."/>
            <person name="Chapman J."/>
            <person name="Feltus F.A."/>
            <person name="Gowik U."/>
            <person name="Grigoriev I.V."/>
            <person name="Lyons E."/>
            <person name="Maher C.A."/>
            <person name="Martis M."/>
            <person name="Narechania A."/>
            <person name="Otillar R.P."/>
            <person name="Penning B.W."/>
            <person name="Salamov A.A."/>
            <person name="Wang Y."/>
            <person name="Zhang L."/>
            <person name="Carpita N.C."/>
            <person name="Freeling M."/>
            <person name="Gingle A.R."/>
            <person name="Hash C.T."/>
            <person name="Keller B."/>
            <person name="Klein P."/>
            <person name="Kresovich S."/>
            <person name="McCann M.C."/>
            <person name="Ming R."/>
            <person name="Peterson D.G."/>
            <person name="Mehboob-ur-Rahman"/>
            <person name="Ware D."/>
            <person name="Westhoff P."/>
            <person name="Mayer K.F."/>
            <person name="Messing J."/>
            <person name="Rokhsar D.S."/>
        </authorList>
    </citation>
    <scope>NUCLEOTIDE SEQUENCE [LARGE SCALE GENOMIC DNA]</scope>
    <source>
        <strain evidence="3">cv. BTx623</strain>
    </source>
</reference>
<organism evidence="2 3">
    <name type="scientific">Sorghum bicolor</name>
    <name type="common">Sorghum</name>
    <name type="synonym">Sorghum vulgare</name>
    <dbReference type="NCBI Taxonomy" id="4558"/>
    <lineage>
        <taxon>Eukaryota</taxon>
        <taxon>Viridiplantae</taxon>
        <taxon>Streptophyta</taxon>
        <taxon>Embryophyta</taxon>
        <taxon>Tracheophyta</taxon>
        <taxon>Spermatophyta</taxon>
        <taxon>Magnoliopsida</taxon>
        <taxon>Liliopsida</taxon>
        <taxon>Poales</taxon>
        <taxon>Poaceae</taxon>
        <taxon>PACMAD clade</taxon>
        <taxon>Panicoideae</taxon>
        <taxon>Andropogonodae</taxon>
        <taxon>Andropogoneae</taxon>
        <taxon>Sorghinae</taxon>
        <taxon>Sorghum</taxon>
    </lineage>
</organism>